<name>A0A7W6EB98_9HYPH</name>
<dbReference type="AlphaFoldDB" id="A0A7W6EB98"/>
<proteinExistence type="predicted"/>
<dbReference type="InterPro" id="IPR055343">
    <property type="entry name" value="CREG_beta-barrel"/>
</dbReference>
<feature type="region of interest" description="Disordered" evidence="1">
    <location>
        <begin position="1"/>
        <end position="21"/>
    </location>
</feature>
<protein>
    <submittedName>
        <fullName evidence="3">Putative heme iron utilization protein</fullName>
    </submittedName>
</protein>
<evidence type="ECO:0000256" key="1">
    <source>
        <dbReference type="SAM" id="MobiDB-lite"/>
    </source>
</evidence>
<gene>
    <name evidence="3" type="ORF">GGR04_001976</name>
</gene>
<accession>A0A7W6EB98</accession>
<dbReference type="Proteomes" id="UP000542776">
    <property type="component" value="Unassembled WGS sequence"/>
</dbReference>
<reference evidence="3 4" key="1">
    <citation type="submission" date="2020-08" db="EMBL/GenBank/DDBJ databases">
        <title>Genomic Encyclopedia of Type Strains, Phase IV (KMG-IV): sequencing the most valuable type-strain genomes for metagenomic binning, comparative biology and taxonomic classification.</title>
        <authorList>
            <person name="Goeker M."/>
        </authorList>
    </citation>
    <scope>NUCLEOTIDE SEQUENCE [LARGE SCALE GENOMIC DNA]</scope>
    <source>
        <strain evidence="3 4">DSM 102238</strain>
    </source>
</reference>
<evidence type="ECO:0000259" key="2">
    <source>
        <dbReference type="Pfam" id="PF13883"/>
    </source>
</evidence>
<comment type="caution">
    <text evidence="3">The sequence shown here is derived from an EMBL/GenBank/DDBJ whole genome shotgun (WGS) entry which is preliminary data.</text>
</comment>
<sequence>MIRDVARGDPLSQPRMTLNGDAEEIPRSHEAFSRVRRRFLARHPTASVYAEFADFAWMRVHIQQASLVTGFARAHRLDRSDMCHPNLPDWSGPHFAGQAAVGFRH</sequence>
<dbReference type="Pfam" id="PF13883">
    <property type="entry name" value="CREG_beta-barrel"/>
    <property type="match status" value="1"/>
</dbReference>
<dbReference type="Gene3D" id="2.30.110.10">
    <property type="entry name" value="Electron Transport, Fmn-binding Protein, Chain A"/>
    <property type="match status" value="1"/>
</dbReference>
<keyword evidence="4" id="KW-1185">Reference proteome</keyword>
<dbReference type="InterPro" id="IPR012349">
    <property type="entry name" value="Split_barrel_FMN-bd"/>
</dbReference>
<organism evidence="3 4">
    <name type="scientific">Aureimonas pseudogalii</name>
    <dbReference type="NCBI Taxonomy" id="1744844"/>
    <lineage>
        <taxon>Bacteria</taxon>
        <taxon>Pseudomonadati</taxon>
        <taxon>Pseudomonadota</taxon>
        <taxon>Alphaproteobacteria</taxon>
        <taxon>Hyphomicrobiales</taxon>
        <taxon>Aurantimonadaceae</taxon>
        <taxon>Aureimonas</taxon>
    </lineage>
</organism>
<evidence type="ECO:0000313" key="4">
    <source>
        <dbReference type="Proteomes" id="UP000542776"/>
    </source>
</evidence>
<evidence type="ECO:0000313" key="3">
    <source>
        <dbReference type="EMBL" id="MBB3998137.1"/>
    </source>
</evidence>
<feature type="domain" description="CREG-like beta-barrel" evidence="2">
    <location>
        <begin position="12"/>
        <end position="80"/>
    </location>
</feature>
<dbReference type="SUPFAM" id="SSF50475">
    <property type="entry name" value="FMN-binding split barrel"/>
    <property type="match status" value="1"/>
</dbReference>
<dbReference type="EMBL" id="JACIEK010000004">
    <property type="protein sequence ID" value="MBB3998137.1"/>
    <property type="molecule type" value="Genomic_DNA"/>
</dbReference>